<name>A0AAE8N681_9PEZI</name>
<comment type="caution">
    <text evidence="2">The sequence shown here is derived from an EMBL/GenBank/DDBJ whole genome shotgun (WGS) entry which is preliminary data.</text>
</comment>
<dbReference type="AlphaFoldDB" id="A0AAE8N681"/>
<dbReference type="Pfam" id="PF24809">
    <property type="entry name" value="DUF7708"/>
    <property type="match status" value="1"/>
</dbReference>
<dbReference type="InterPro" id="IPR056125">
    <property type="entry name" value="DUF7708"/>
</dbReference>
<organism evidence="2 3">
    <name type="scientific">Cephalotrichum gorgonifer</name>
    <dbReference type="NCBI Taxonomy" id="2041049"/>
    <lineage>
        <taxon>Eukaryota</taxon>
        <taxon>Fungi</taxon>
        <taxon>Dikarya</taxon>
        <taxon>Ascomycota</taxon>
        <taxon>Pezizomycotina</taxon>
        <taxon>Sordariomycetes</taxon>
        <taxon>Hypocreomycetidae</taxon>
        <taxon>Microascales</taxon>
        <taxon>Microascaceae</taxon>
        <taxon>Cephalotrichum</taxon>
    </lineage>
</organism>
<keyword evidence="3" id="KW-1185">Reference proteome</keyword>
<evidence type="ECO:0000313" key="2">
    <source>
        <dbReference type="EMBL" id="SPO07025.1"/>
    </source>
</evidence>
<feature type="domain" description="DUF7708" evidence="1">
    <location>
        <begin position="136"/>
        <end position="272"/>
    </location>
</feature>
<dbReference type="Proteomes" id="UP001187682">
    <property type="component" value="Unassembled WGS sequence"/>
</dbReference>
<protein>
    <recommendedName>
        <fullName evidence="1">DUF7708 domain-containing protein</fullName>
    </recommendedName>
</protein>
<reference evidence="2" key="1">
    <citation type="submission" date="2018-03" db="EMBL/GenBank/DDBJ databases">
        <authorList>
            <person name="Guldener U."/>
        </authorList>
    </citation>
    <scope>NUCLEOTIDE SEQUENCE</scope>
</reference>
<evidence type="ECO:0000259" key="1">
    <source>
        <dbReference type="Pfam" id="PF24809"/>
    </source>
</evidence>
<sequence length="609" mass="68362">MTSETLNRQAAGLVRRYSADVEGRMAPYDSAYRLSMAVVEDRPNLEILASPWAIFHRPEIMAESKRREITAVIASESEALRDTWTNFQKLCDPADRLDLEAMDSSMEGILELVRRGIQNRNEDRKSGRHGAVSRRFHKFCGAVDSHKSLLKVLPESSEYFSLFTGSVTAVVQASVNHETVIETLSKALGDMTDIIKDSERDLMLFPDDDMTIRVVDLYTAIFRFLGGSLKWMMKSRRSRAGDAFNENLAELFERDIGAVKAKSQRIRLYATQSGLADGRATRHLVDGIDKEVRQLRQENSQMALRMEEMTSAHRQLAEILRNQLLLPQATFWISEQRYMPGAQHIPLPWRSVSPSVLEIDTTTEATADRTEDRLRDAADALEGYFDNDRVKLAPEGFLVSSIPFQMLERLIDWLSEPVGGASFLWLQGAMTMVEDHENPMSMLAAMFVEIAGEIEIRDKTPTPLISYFCNTSRRRPREGNPTREGEGSVGLAYALLRQLLTHLSRFRIAGPALDGAVSSLEVQVRRLDGTTRTWSEMLGALREAAAAVPTGILCVIDGLHWVDDDSTEGLLRGLIQHLRGSKMKVLFTTTARSGALLMELAPEEIVRVD</sequence>
<evidence type="ECO:0000313" key="3">
    <source>
        <dbReference type="Proteomes" id="UP001187682"/>
    </source>
</evidence>
<gene>
    <name evidence="2" type="ORF">DNG_09719</name>
</gene>
<dbReference type="EMBL" id="ONZQ02000018">
    <property type="protein sequence ID" value="SPO07025.1"/>
    <property type="molecule type" value="Genomic_DNA"/>
</dbReference>
<proteinExistence type="predicted"/>
<accession>A0AAE8N681</accession>